<evidence type="ECO:0000313" key="2">
    <source>
        <dbReference type="EMBL" id="KAF5829544.1"/>
    </source>
</evidence>
<proteinExistence type="predicted"/>
<dbReference type="Proteomes" id="UP000815325">
    <property type="component" value="Unassembled WGS sequence"/>
</dbReference>
<evidence type="ECO:0000256" key="1">
    <source>
        <dbReference type="SAM" id="MobiDB-lite"/>
    </source>
</evidence>
<gene>
    <name evidence="2" type="ORF">DUNSADRAFT_15941</name>
</gene>
<dbReference type="EMBL" id="MU070146">
    <property type="protein sequence ID" value="KAF5829544.1"/>
    <property type="molecule type" value="Genomic_DNA"/>
</dbReference>
<feature type="compositionally biased region" description="Polar residues" evidence="1">
    <location>
        <begin position="61"/>
        <end position="71"/>
    </location>
</feature>
<keyword evidence="3" id="KW-1185">Reference proteome</keyword>
<comment type="caution">
    <text evidence="2">The sequence shown here is derived from an EMBL/GenBank/DDBJ whole genome shotgun (WGS) entry which is preliminary data.</text>
</comment>
<organism evidence="2 3">
    <name type="scientific">Dunaliella salina</name>
    <name type="common">Green alga</name>
    <name type="synonym">Protococcus salinus</name>
    <dbReference type="NCBI Taxonomy" id="3046"/>
    <lineage>
        <taxon>Eukaryota</taxon>
        <taxon>Viridiplantae</taxon>
        <taxon>Chlorophyta</taxon>
        <taxon>core chlorophytes</taxon>
        <taxon>Chlorophyceae</taxon>
        <taxon>CS clade</taxon>
        <taxon>Chlamydomonadales</taxon>
        <taxon>Dunaliellaceae</taxon>
        <taxon>Dunaliella</taxon>
    </lineage>
</organism>
<evidence type="ECO:0000313" key="3">
    <source>
        <dbReference type="Proteomes" id="UP000815325"/>
    </source>
</evidence>
<evidence type="ECO:0008006" key="4">
    <source>
        <dbReference type="Google" id="ProtNLM"/>
    </source>
</evidence>
<sequence length="80" mass="8319">MEAREQQYQQEVAQRLHAIKVRQVLGRRALKSPGVGKGGRRGMYDETRAAVNKAASALGQAGNSVSGSNRQAAAGAPGGS</sequence>
<feature type="region of interest" description="Disordered" evidence="1">
    <location>
        <begin position="58"/>
        <end position="80"/>
    </location>
</feature>
<reference evidence="2" key="1">
    <citation type="submission" date="2017-08" db="EMBL/GenBank/DDBJ databases">
        <authorList>
            <person name="Polle J.E."/>
            <person name="Barry K."/>
            <person name="Cushman J."/>
            <person name="Schmutz J."/>
            <person name="Tran D."/>
            <person name="Hathwaick L.T."/>
            <person name="Yim W.C."/>
            <person name="Jenkins J."/>
            <person name="Mckie-Krisberg Z.M."/>
            <person name="Prochnik S."/>
            <person name="Lindquist E."/>
            <person name="Dockter R.B."/>
            <person name="Adam C."/>
            <person name="Molina H."/>
            <person name="Bunkerborg J."/>
            <person name="Jin E."/>
            <person name="Buchheim M."/>
            <person name="Magnuson J."/>
        </authorList>
    </citation>
    <scope>NUCLEOTIDE SEQUENCE</scope>
    <source>
        <strain evidence="2">CCAP 19/18</strain>
    </source>
</reference>
<accession>A0ABQ7G4K9</accession>
<name>A0ABQ7G4K9_DUNSA</name>
<protein>
    <recommendedName>
        <fullName evidence="4">Encoded protein</fullName>
    </recommendedName>
</protein>